<gene>
    <name evidence="1" type="ORF">PanWU01x14_298840</name>
</gene>
<dbReference type="AlphaFoldDB" id="A0A2P5AUM9"/>
<dbReference type="OrthoDB" id="10433034at2759"/>
<keyword evidence="2" id="KW-1185">Reference proteome</keyword>
<evidence type="ECO:0000313" key="2">
    <source>
        <dbReference type="Proteomes" id="UP000237105"/>
    </source>
</evidence>
<organism evidence="1 2">
    <name type="scientific">Parasponia andersonii</name>
    <name type="common">Sponia andersonii</name>
    <dbReference type="NCBI Taxonomy" id="3476"/>
    <lineage>
        <taxon>Eukaryota</taxon>
        <taxon>Viridiplantae</taxon>
        <taxon>Streptophyta</taxon>
        <taxon>Embryophyta</taxon>
        <taxon>Tracheophyta</taxon>
        <taxon>Spermatophyta</taxon>
        <taxon>Magnoliopsida</taxon>
        <taxon>eudicotyledons</taxon>
        <taxon>Gunneridae</taxon>
        <taxon>Pentapetalae</taxon>
        <taxon>rosids</taxon>
        <taxon>fabids</taxon>
        <taxon>Rosales</taxon>
        <taxon>Cannabaceae</taxon>
        <taxon>Parasponia</taxon>
    </lineage>
</organism>
<evidence type="ECO:0000313" key="1">
    <source>
        <dbReference type="EMBL" id="PON40249.1"/>
    </source>
</evidence>
<comment type="caution">
    <text evidence="1">The sequence shown here is derived from an EMBL/GenBank/DDBJ whole genome shotgun (WGS) entry which is preliminary data.</text>
</comment>
<sequence>MFFLFFKLKNQKEEAPSSPPVLSIIDLQPPYSRCY</sequence>
<dbReference type="EMBL" id="JXTB01000443">
    <property type="protein sequence ID" value="PON40249.1"/>
    <property type="molecule type" value="Genomic_DNA"/>
</dbReference>
<accession>A0A2P5AUM9</accession>
<proteinExistence type="predicted"/>
<reference evidence="2" key="1">
    <citation type="submission" date="2016-06" db="EMBL/GenBank/DDBJ databases">
        <title>Parallel loss of symbiosis genes in relatives of nitrogen-fixing non-legume Parasponia.</title>
        <authorList>
            <person name="Van Velzen R."/>
            <person name="Holmer R."/>
            <person name="Bu F."/>
            <person name="Rutten L."/>
            <person name="Van Zeijl A."/>
            <person name="Liu W."/>
            <person name="Santuari L."/>
            <person name="Cao Q."/>
            <person name="Sharma T."/>
            <person name="Shen D."/>
            <person name="Roswanjaya Y."/>
            <person name="Wardhani T."/>
            <person name="Kalhor M.S."/>
            <person name="Jansen J."/>
            <person name="Van den Hoogen J."/>
            <person name="Gungor B."/>
            <person name="Hartog M."/>
            <person name="Hontelez J."/>
            <person name="Verver J."/>
            <person name="Yang W.-C."/>
            <person name="Schijlen E."/>
            <person name="Repin R."/>
            <person name="Schilthuizen M."/>
            <person name="Schranz E."/>
            <person name="Heidstra R."/>
            <person name="Miyata K."/>
            <person name="Fedorova E."/>
            <person name="Kohlen W."/>
            <person name="Bisseling T."/>
            <person name="Smit S."/>
            <person name="Geurts R."/>
        </authorList>
    </citation>
    <scope>NUCLEOTIDE SEQUENCE [LARGE SCALE GENOMIC DNA]</scope>
    <source>
        <strain evidence="2">cv. WU1-14</strain>
    </source>
</reference>
<name>A0A2P5AUM9_PARAD</name>
<protein>
    <submittedName>
        <fullName evidence="1">Uncharacterized protein</fullName>
    </submittedName>
</protein>
<dbReference type="Proteomes" id="UP000237105">
    <property type="component" value="Unassembled WGS sequence"/>
</dbReference>